<gene>
    <name evidence="1" type="ORF">AFUS01_LOCUS6788</name>
</gene>
<name>A0A8J2JG45_9HEXA</name>
<dbReference type="Proteomes" id="UP000708208">
    <property type="component" value="Unassembled WGS sequence"/>
</dbReference>
<comment type="caution">
    <text evidence="1">The sequence shown here is derived from an EMBL/GenBank/DDBJ whole genome shotgun (WGS) entry which is preliminary data.</text>
</comment>
<keyword evidence="2" id="KW-1185">Reference proteome</keyword>
<dbReference type="EMBL" id="CAJVCH010044862">
    <property type="protein sequence ID" value="CAG7717327.1"/>
    <property type="molecule type" value="Genomic_DNA"/>
</dbReference>
<feature type="non-terminal residue" evidence="1">
    <location>
        <position position="1"/>
    </location>
</feature>
<protein>
    <submittedName>
        <fullName evidence="1">Uncharacterized protein</fullName>
    </submittedName>
</protein>
<reference evidence="1" key="1">
    <citation type="submission" date="2021-06" db="EMBL/GenBank/DDBJ databases">
        <authorList>
            <person name="Hodson N. C."/>
            <person name="Mongue J. A."/>
            <person name="Jaron S. K."/>
        </authorList>
    </citation>
    <scope>NUCLEOTIDE SEQUENCE</scope>
</reference>
<sequence length="10" mass="1200">MKCTTWSSTR</sequence>
<evidence type="ECO:0000313" key="1">
    <source>
        <dbReference type="EMBL" id="CAG7717327.1"/>
    </source>
</evidence>
<proteinExistence type="predicted"/>
<organism evidence="1 2">
    <name type="scientific">Allacma fusca</name>
    <dbReference type="NCBI Taxonomy" id="39272"/>
    <lineage>
        <taxon>Eukaryota</taxon>
        <taxon>Metazoa</taxon>
        <taxon>Ecdysozoa</taxon>
        <taxon>Arthropoda</taxon>
        <taxon>Hexapoda</taxon>
        <taxon>Collembola</taxon>
        <taxon>Symphypleona</taxon>
        <taxon>Sminthuridae</taxon>
        <taxon>Allacma</taxon>
    </lineage>
</organism>
<accession>A0A8J2JG45</accession>
<evidence type="ECO:0000313" key="2">
    <source>
        <dbReference type="Proteomes" id="UP000708208"/>
    </source>
</evidence>